<dbReference type="PANTHER" id="PTHR33744">
    <property type="entry name" value="CARBOHYDRATE DIACID REGULATOR"/>
    <property type="match status" value="1"/>
</dbReference>
<proteinExistence type="predicted"/>
<evidence type="ECO:0000313" key="4">
    <source>
        <dbReference type="Proteomes" id="UP001597041"/>
    </source>
</evidence>
<evidence type="ECO:0000259" key="2">
    <source>
        <dbReference type="Pfam" id="PF13556"/>
    </source>
</evidence>
<sequence length="541" mass="62711">MIAKFELTINEILQRDIFKKAKVIAGDQGLNNHVKWTHILETNQFDSLINGDELILTTGAGLQLDSSTELNHIMNLINRNVAGICVEIGTHVNYISDEIIQLADDHQFPIIIFDQVVKFVDITQDLHSLIINQHHQMLHQLNELSTKFNELSLLPNGILKILQEMYTHLKKDALYITNEAQSYYYPPETKHIEKKIRSHFPYLNEYNKKQQLISLDEGNFALVPVKGLGQILGYLCLKIQDNTLDKFLFSVMDRAALAIAQIMLRNKTIEERKQNIENNIVRNLLHGKDYDSDELQTFLPFSASNFRYRLFLIQIDQTNMEESDWNEIKLQRSAMFRSLFKQHGFYPAVSVGKNDIAIVASFKMKDDTDQDIDRFSPILHMIKKIYAKNIFDSSNCTLGISKVNKDISALSTSYQEAKKVLFLQQMNITSAVFYENIGVYRLLLDQRNEHLKSYVYDCLEPVIQYDKDTNSELFRTLEVYLNRCGSKKEAADQLYIVRQTLYHRLKKIEELLGSDFMEPNNRLALELAIKAYYMSHANRNG</sequence>
<dbReference type="Pfam" id="PF13556">
    <property type="entry name" value="HTH_30"/>
    <property type="match status" value="1"/>
</dbReference>
<feature type="domain" description="PucR C-terminal helix-turn-helix" evidence="2">
    <location>
        <begin position="473"/>
        <end position="531"/>
    </location>
</feature>
<dbReference type="PANTHER" id="PTHR33744:SF1">
    <property type="entry name" value="DNA-BINDING TRANSCRIPTIONAL ACTIVATOR ADER"/>
    <property type="match status" value="1"/>
</dbReference>
<keyword evidence="4" id="KW-1185">Reference proteome</keyword>
<dbReference type="InterPro" id="IPR025736">
    <property type="entry name" value="PucR_C-HTH_dom"/>
</dbReference>
<protein>
    <submittedName>
        <fullName evidence="3">PucR family transcriptional regulator</fullName>
    </submittedName>
</protein>
<evidence type="ECO:0000313" key="3">
    <source>
        <dbReference type="EMBL" id="MFD1065690.1"/>
    </source>
</evidence>
<organism evidence="3 4">
    <name type="scientific">Oceanobacillus locisalsi</name>
    <dbReference type="NCBI Taxonomy" id="546107"/>
    <lineage>
        <taxon>Bacteria</taxon>
        <taxon>Bacillati</taxon>
        <taxon>Bacillota</taxon>
        <taxon>Bacilli</taxon>
        <taxon>Bacillales</taxon>
        <taxon>Bacillaceae</taxon>
        <taxon>Oceanobacillus</taxon>
    </lineage>
</organism>
<dbReference type="InterPro" id="IPR051448">
    <property type="entry name" value="CdaR-like_regulators"/>
</dbReference>
<dbReference type="EMBL" id="JBHTKK010000005">
    <property type="protein sequence ID" value="MFD1065690.1"/>
    <property type="molecule type" value="Genomic_DNA"/>
</dbReference>
<comment type="caution">
    <text evidence="3">The sequence shown here is derived from an EMBL/GenBank/DDBJ whole genome shotgun (WGS) entry which is preliminary data.</text>
</comment>
<dbReference type="InterPro" id="IPR012914">
    <property type="entry name" value="PucR_dom"/>
</dbReference>
<feature type="domain" description="Purine catabolism PurC-like" evidence="1">
    <location>
        <begin position="11"/>
        <end position="130"/>
    </location>
</feature>
<reference evidence="4" key="1">
    <citation type="journal article" date="2019" name="Int. J. Syst. Evol. Microbiol.">
        <title>The Global Catalogue of Microorganisms (GCM) 10K type strain sequencing project: providing services to taxonomists for standard genome sequencing and annotation.</title>
        <authorList>
            <consortium name="The Broad Institute Genomics Platform"/>
            <consortium name="The Broad Institute Genome Sequencing Center for Infectious Disease"/>
            <person name="Wu L."/>
            <person name="Ma J."/>
        </authorList>
    </citation>
    <scope>NUCLEOTIDE SEQUENCE [LARGE SCALE GENOMIC DNA]</scope>
    <source>
        <strain evidence="4">CCUG 56608</strain>
    </source>
</reference>
<dbReference type="Proteomes" id="UP001597041">
    <property type="component" value="Unassembled WGS sequence"/>
</dbReference>
<dbReference type="Gene3D" id="1.10.10.2840">
    <property type="entry name" value="PucR C-terminal helix-turn-helix domain"/>
    <property type="match status" value="1"/>
</dbReference>
<name>A0ABW3NGR7_9BACI</name>
<accession>A0ABW3NGR7</accession>
<gene>
    <name evidence="3" type="ORF">ACFQ19_06605</name>
</gene>
<dbReference type="Pfam" id="PF07905">
    <property type="entry name" value="PucR"/>
    <property type="match status" value="1"/>
</dbReference>
<evidence type="ECO:0000259" key="1">
    <source>
        <dbReference type="Pfam" id="PF07905"/>
    </source>
</evidence>
<dbReference type="RefSeq" id="WP_379591281.1">
    <property type="nucleotide sequence ID" value="NZ_JBHTKK010000005.1"/>
</dbReference>
<dbReference type="InterPro" id="IPR042070">
    <property type="entry name" value="PucR_C-HTH_sf"/>
</dbReference>